<dbReference type="STRING" id="709991.Odosp_1047"/>
<dbReference type="HOGENOM" id="CLU_3009840_0_0_10"/>
<organism evidence="1 2">
    <name type="scientific">Odoribacter splanchnicus (strain ATCC 29572 / DSM 20712 / CIP 104287 / JCM 15291 / NCTC 10825 / 1651/6)</name>
    <name type="common">Bacteroides splanchnicus</name>
    <dbReference type="NCBI Taxonomy" id="709991"/>
    <lineage>
        <taxon>Bacteria</taxon>
        <taxon>Pseudomonadati</taxon>
        <taxon>Bacteroidota</taxon>
        <taxon>Bacteroidia</taxon>
        <taxon>Bacteroidales</taxon>
        <taxon>Odoribacteraceae</taxon>
        <taxon>Odoribacter</taxon>
    </lineage>
</organism>
<evidence type="ECO:0000313" key="1">
    <source>
        <dbReference type="EMBL" id="ADY32114.1"/>
    </source>
</evidence>
<accession>F9ZA88</accession>
<reference evidence="1 2" key="1">
    <citation type="journal article" date="2011" name="Stand. Genomic Sci.">
        <title>Complete genome sequence of Odoribacter splanchnicus type strain (1651/6).</title>
        <authorList>
            <consortium name="US DOE Joint Genome Institute (JGI-PGF)"/>
            <person name="Goker M."/>
            <person name="Gronow S."/>
            <person name="Zeytun A."/>
            <person name="Nolan M."/>
            <person name="Lucas S."/>
            <person name="Lapidus A."/>
            <person name="Hammon N."/>
            <person name="Deshpande S."/>
            <person name="Cheng J.F."/>
            <person name="Pitluck S."/>
            <person name="Liolios K."/>
            <person name="Pagani I."/>
            <person name="Ivanova N."/>
            <person name="Mavromatis K."/>
            <person name="Ovchinikova G."/>
            <person name="Pati A."/>
            <person name="Tapia R."/>
            <person name="Han C."/>
            <person name="Goodwin L."/>
            <person name="Chen A."/>
            <person name="Palaniappan K."/>
            <person name="Land M."/>
            <person name="Hauser L."/>
            <person name="Jeffries C.D."/>
            <person name="Brambilla E.M."/>
            <person name="Rohde M."/>
            <person name="Detter J.C."/>
            <person name="Woyke T."/>
            <person name="Bristow J."/>
            <person name="Markowitz V."/>
            <person name="Hugenholtz P."/>
            <person name="Eisen J.A."/>
            <person name="Kyrpides N.C."/>
            <person name="Klenk H.P."/>
        </authorList>
    </citation>
    <scope>NUCLEOTIDE SEQUENCE [LARGE SCALE GENOMIC DNA]</scope>
    <source>
        <strain evidence="2">ATCC 29572 / DSM 20712 / JCM 15291 / NCTC 10825 / 1651/6</strain>
    </source>
</reference>
<name>F9ZA88_ODOSD</name>
<proteinExistence type="predicted"/>
<protein>
    <submittedName>
        <fullName evidence="1">Uncharacterized protein</fullName>
    </submittedName>
</protein>
<evidence type="ECO:0000313" key="2">
    <source>
        <dbReference type="Proteomes" id="UP000006657"/>
    </source>
</evidence>
<dbReference type="AlphaFoldDB" id="F9ZA88"/>
<dbReference type="Proteomes" id="UP000006657">
    <property type="component" value="Chromosome"/>
</dbReference>
<dbReference type="EMBL" id="CP002544">
    <property type="protein sequence ID" value="ADY32114.1"/>
    <property type="molecule type" value="Genomic_DNA"/>
</dbReference>
<sequence>MFDFHRFMLYNIFFYALKRLFENVVIAKSVPKLRIVLTIIKQNRKIIFSFSCLEQF</sequence>
<dbReference type="PaxDb" id="709991-Odosp_1047"/>
<keyword evidence="2" id="KW-1185">Reference proteome</keyword>
<gene>
    <name evidence="1" type="ordered locus">Odosp_1047</name>
</gene>
<dbReference type="KEGG" id="osp:Odosp_1047"/>